<dbReference type="Pfam" id="PF11712">
    <property type="entry name" value="Vma12"/>
    <property type="match status" value="1"/>
</dbReference>
<dbReference type="GO" id="GO:0030133">
    <property type="term" value="C:transport vesicle"/>
    <property type="evidence" value="ECO:0007669"/>
    <property type="project" value="InterPro"/>
</dbReference>
<evidence type="ECO:0000256" key="1">
    <source>
        <dbReference type="ARBA" id="ARBA00004477"/>
    </source>
</evidence>
<evidence type="ECO:0000256" key="7">
    <source>
        <dbReference type="ARBA" id="ARBA00023136"/>
    </source>
</evidence>
<protein>
    <recommendedName>
        <fullName evidence="3">Biogenesis of lysosome-related organelles complex 1 subunit 5</fullName>
    </recommendedName>
</protein>
<evidence type="ECO:0000313" key="10">
    <source>
        <dbReference type="Proteomes" id="UP001168821"/>
    </source>
</evidence>
<dbReference type="InterPro" id="IPR021013">
    <property type="entry name" value="ATPase_Vma12"/>
</dbReference>
<evidence type="ECO:0000256" key="3">
    <source>
        <dbReference type="ARBA" id="ARBA00019580"/>
    </source>
</evidence>
<dbReference type="Pfam" id="PF14942">
    <property type="entry name" value="Muted"/>
    <property type="match status" value="1"/>
</dbReference>
<keyword evidence="6 8" id="KW-1133">Transmembrane helix</keyword>
<dbReference type="PANTHER" id="PTHR31394">
    <property type="entry name" value="TRANSMEMBRANE PROTEIN 199"/>
    <property type="match status" value="1"/>
</dbReference>
<keyword evidence="10" id="KW-1185">Reference proteome</keyword>
<proteinExistence type="inferred from homology"/>
<dbReference type="PANTHER" id="PTHR31394:SF1">
    <property type="entry name" value="TRANSMEMBRANE PROTEIN 199"/>
    <property type="match status" value="1"/>
</dbReference>
<dbReference type="GO" id="GO:0070072">
    <property type="term" value="P:vacuolar proton-transporting V-type ATPase complex assembly"/>
    <property type="evidence" value="ECO:0007669"/>
    <property type="project" value="InterPro"/>
</dbReference>
<feature type="transmembrane region" description="Helical" evidence="8">
    <location>
        <begin position="324"/>
        <end position="349"/>
    </location>
</feature>
<dbReference type="EMBL" id="JALNTZ010000010">
    <property type="protein sequence ID" value="KAJ3639432.1"/>
    <property type="molecule type" value="Genomic_DNA"/>
</dbReference>
<dbReference type="GO" id="GO:0005789">
    <property type="term" value="C:endoplasmic reticulum membrane"/>
    <property type="evidence" value="ECO:0007669"/>
    <property type="project" value="UniProtKB-SubCell"/>
</dbReference>
<comment type="similarity">
    <text evidence="2">Belongs to the BLOC1S5 family.</text>
</comment>
<sequence>MSDICKDIGNIWSRQFDHRSFLSGEINSMLQEFEQKRKDTEVDNLFKTIENITDIKDTEVDRFKQAVDQVLPETNNELQQALTVCSRFSDVENKYKESDYLERARQQRKTDWDNFMDYITTSYSEINSLTESKEEGLQKISNPSIYIKPSKKLFDYISTVKVSSDIPVGIANVIYKNKKNATNSKPAEPQYLITDEDRQFLNTLKLNSKVDITKLPLYNEAIILDSDKLLNLQDLHWLYSYMQKDNEDKSEKVYLHNILEGSEIVLPKNSEIPRNAELEKRCERLRASQQNREYNSMTKNVDNVRRKHPEDTISFQMKQINRQLIAISQFIMSVLAGFAFGFIGVELLIGSLDFGFRLLLGIICALTIALAELYFLAKKLNEDLKFETAYEVKKKGTKLD</sequence>
<comment type="caution">
    <text evidence="9">The sequence shown here is derived from an EMBL/GenBank/DDBJ whole genome shotgun (WGS) entry which is preliminary data.</text>
</comment>
<keyword evidence="5" id="KW-0256">Endoplasmic reticulum</keyword>
<evidence type="ECO:0000256" key="6">
    <source>
        <dbReference type="ARBA" id="ARBA00022989"/>
    </source>
</evidence>
<keyword evidence="7 8" id="KW-0472">Membrane</keyword>
<feature type="transmembrane region" description="Helical" evidence="8">
    <location>
        <begin position="355"/>
        <end position="377"/>
    </location>
</feature>
<comment type="subcellular location">
    <subcellularLocation>
        <location evidence="1">Endoplasmic reticulum membrane</location>
        <topology evidence="1">Multi-pass membrane protein</topology>
    </subcellularLocation>
</comment>
<reference evidence="9" key="1">
    <citation type="journal article" date="2023" name="G3 (Bethesda)">
        <title>Whole genome assemblies of Zophobas morio and Tenebrio molitor.</title>
        <authorList>
            <person name="Kaur S."/>
            <person name="Stinson S.A."/>
            <person name="diCenzo G.C."/>
        </authorList>
    </citation>
    <scope>NUCLEOTIDE SEQUENCE</scope>
    <source>
        <strain evidence="9">QUZm001</strain>
    </source>
</reference>
<evidence type="ECO:0000256" key="8">
    <source>
        <dbReference type="SAM" id="Phobius"/>
    </source>
</evidence>
<evidence type="ECO:0000313" key="9">
    <source>
        <dbReference type="EMBL" id="KAJ3639432.1"/>
    </source>
</evidence>
<dbReference type="InterPro" id="IPR017243">
    <property type="entry name" value="Bloc1s5"/>
</dbReference>
<accession>A0AA38HMI3</accession>
<dbReference type="AlphaFoldDB" id="A0AA38HMI3"/>
<dbReference type="GO" id="GO:0031083">
    <property type="term" value="C:BLOC-1 complex"/>
    <property type="evidence" value="ECO:0007669"/>
    <property type="project" value="InterPro"/>
</dbReference>
<evidence type="ECO:0000256" key="5">
    <source>
        <dbReference type="ARBA" id="ARBA00022824"/>
    </source>
</evidence>
<evidence type="ECO:0000256" key="2">
    <source>
        <dbReference type="ARBA" id="ARBA00010754"/>
    </source>
</evidence>
<keyword evidence="4 8" id="KW-0812">Transmembrane</keyword>
<organism evidence="9 10">
    <name type="scientific">Zophobas morio</name>
    <dbReference type="NCBI Taxonomy" id="2755281"/>
    <lineage>
        <taxon>Eukaryota</taxon>
        <taxon>Metazoa</taxon>
        <taxon>Ecdysozoa</taxon>
        <taxon>Arthropoda</taxon>
        <taxon>Hexapoda</taxon>
        <taxon>Insecta</taxon>
        <taxon>Pterygota</taxon>
        <taxon>Neoptera</taxon>
        <taxon>Endopterygota</taxon>
        <taxon>Coleoptera</taxon>
        <taxon>Polyphaga</taxon>
        <taxon>Cucujiformia</taxon>
        <taxon>Tenebrionidae</taxon>
        <taxon>Zophobas</taxon>
    </lineage>
</organism>
<gene>
    <name evidence="9" type="ORF">Zmor_002793</name>
</gene>
<name>A0AA38HMI3_9CUCU</name>
<evidence type="ECO:0000256" key="4">
    <source>
        <dbReference type="ARBA" id="ARBA00022692"/>
    </source>
</evidence>
<dbReference type="Proteomes" id="UP001168821">
    <property type="component" value="Unassembled WGS sequence"/>
</dbReference>